<reference evidence="6" key="1">
    <citation type="journal article" date="2023" name="Mol. Biol. Evol.">
        <title>Third-Generation Sequencing Reveals the Adaptive Role of the Epigenome in Three Deep-Sea Polychaetes.</title>
        <authorList>
            <person name="Perez M."/>
            <person name="Aroh O."/>
            <person name="Sun Y."/>
            <person name="Lan Y."/>
            <person name="Juniper S.K."/>
            <person name="Young C.R."/>
            <person name="Angers B."/>
            <person name="Qian P.Y."/>
        </authorList>
    </citation>
    <scope>NUCLEOTIDE SEQUENCE</scope>
    <source>
        <strain evidence="6">R07B-5</strain>
    </source>
</reference>
<dbReference type="InterPro" id="IPR026906">
    <property type="entry name" value="LRR_5"/>
</dbReference>
<keyword evidence="4" id="KW-0812">Transmembrane</keyword>
<feature type="chain" id="PRO_5041938584" evidence="5">
    <location>
        <begin position="28"/>
        <end position="597"/>
    </location>
</feature>
<dbReference type="InterPro" id="IPR032675">
    <property type="entry name" value="LRR_dom_sf"/>
</dbReference>
<dbReference type="GO" id="GO:0005886">
    <property type="term" value="C:plasma membrane"/>
    <property type="evidence" value="ECO:0007669"/>
    <property type="project" value="TreeGrafter"/>
</dbReference>
<keyword evidence="2 5" id="KW-0732">Signal</keyword>
<evidence type="ECO:0000256" key="1">
    <source>
        <dbReference type="ARBA" id="ARBA00022614"/>
    </source>
</evidence>
<keyword evidence="4" id="KW-1133">Transmembrane helix</keyword>
<dbReference type="PANTHER" id="PTHR24369">
    <property type="entry name" value="ANTIGEN BSP, PUTATIVE-RELATED"/>
    <property type="match status" value="1"/>
</dbReference>
<organism evidence="6 7">
    <name type="scientific">Ridgeia piscesae</name>
    <name type="common">Tubeworm</name>
    <dbReference type="NCBI Taxonomy" id="27915"/>
    <lineage>
        <taxon>Eukaryota</taxon>
        <taxon>Metazoa</taxon>
        <taxon>Spiralia</taxon>
        <taxon>Lophotrochozoa</taxon>
        <taxon>Annelida</taxon>
        <taxon>Polychaeta</taxon>
        <taxon>Sedentaria</taxon>
        <taxon>Canalipalpata</taxon>
        <taxon>Sabellida</taxon>
        <taxon>Siboglinidae</taxon>
        <taxon>Ridgeia</taxon>
    </lineage>
</organism>
<gene>
    <name evidence="6" type="ORF">NP493_238g02023</name>
</gene>
<dbReference type="EMBL" id="JAODUO010000238">
    <property type="protein sequence ID" value="KAK2185404.1"/>
    <property type="molecule type" value="Genomic_DNA"/>
</dbReference>
<dbReference type="InterPro" id="IPR003591">
    <property type="entry name" value="Leu-rich_rpt_typical-subtyp"/>
</dbReference>
<protein>
    <submittedName>
        <fullName evidence="6">Uncharacterized protein</fullName>
    </submittedName>
</protein>
<dbReference type="InterPro" id="IPR050541">
    <property type="entry name" value="LRR_TM_domain-containing"/>
</dbReference>
<dbReference type="SMART" id="SM00369">
    <property type="entry name" value="LRR_TYP"/>
    <property type="match status" value="6"/>
</dbReference>
<evidence type="ECO:0000313" key="7">
    <source>
        <dbReference type="Proteomes" id="UP001209878"/>
    </source>
</evidence>
<evidence type="ECO:0000256" key="3">
    <source>
        <dbReference type="ARBA" id="ARBA00022737"/>
    </source>
</evidence>
<sequence>MEVTPRMRSAIVITVLFLLCITDVALGLRGLILCPAGCRCSRLQTGVSTDCRAVGLSSVPIRYIDPDTTHLDLRRNSIRLVREDTFFGLTNLSTLLLDDNRVSDIEPHAFRGLASIVRLSLRRNRVEVLRTDALSGVAGDESACASASASRRNCIIDLRYNDIAAVERNAFAWVRRLSVLLGSGSDDLTIEAYAFYGVRDVPRVEIRDVPSLTLKPRIFTNAENVGAVVVSGTSVPVLRRFTFEGLKNVHRVEFTDCHLGDVQPFAFSGIHYAASPEVTWDATRVTLARSSGSLPSYTIVAATTPEPEFPAGGLVNISECRVDVIPTDAFRDTNLANVVVVDSVVSLVDALAFRGMSRLRVLVFSRSRIGALSGQCFGALAHLRQLLLYDTLVDEIPPYAFKDSEDIRLLSIVIPRNSSLVLRSLAFAQLIETKEFRITGSPHTRLTIEVDAFQSMFGVTDFRIANVTLPVVARNTFRGLGKVTHFRLHNCRVTHIEEAAFGVSYGLGAIDTLDMSIGNALPCNCVTATRMREFERTFSRYTVHCTEVDGRRRPITADDYSADTCQTPSAAVTLLSATATTIVVCLSVVFCYIPTAS</sequence>
<keyword evidence="4" id="KW-0472">Membrane</keyword>
<accession>A0AAD9UDJ3</accession>
<dbReference type="Pfam" id="PF13855">
    <property type="entry name" value="LRR_8"/>
    <property type="match status" value="2"/>
</dbReference>
<comment type="caution">
    <text evidence="6">The sequence shown here is derived from an EMBL/GenBank/DDBJ whole genome shotgun (WGS) entry which is preliminary data.</text>
</comment>
<evidence type="ECO:0000256" key="4">
    <source>
        <dbReference type="SAM" id="Phobius"/>
    </source>
</evidence>
<dbReference type="InterPro" id="IPR001611">
    <property type="entry name" value="Leu-rich_rpt"/>
</dbReference>
<dbReference type="Gene3D" id="3.80.10.10">
    <property type="entry name" value="Ribonuclease Inhibitor"/>
    <property type="match status" value="2"/>
</dbReference>
<keyword evidence="7" id="KW-1185">Reference proteome</keyword>
<evidence type="ECO:0000256" key="2">
    <source>
        <dbReference type="ARBA" id="ARBA00022729"/>
    </source>
</evidence>
<dbReference type="SUPFAM" id="SSF52058">
    <property type="entry name" value="L domain-like"/>
    <property type="match status" value="2"/>
</dbReference>
<dbReference type="Proteomes" id="UP001209878">
    <property type="component" value="Unassembled WGS sequence"/>
</dbReference>
<keyword evidence="3" id="KW-0677">Repeat</keyword>
<name>A0AAD9UDJ3_RIDPI</name>
<keyword evidence="1" id="KW-0433">Leucine-rich repeat</keyword>
<dbReference type="PANTHER" id="PTHR24369:SF210">
    <property type="entry name" value="CHAOPTIN-RELATED"/>
    <property type="match status" value="1"/>
</dbReference>
<feature type="signal peptide" evidence="5">
    <location>
        <begin position="1"/>
        <end position="27"/>
    </location>
</feature>
<proteinExistence type="predicted"/>
<feature type="transmembrane region" description="Helical" evidence="4">
    <location>
        <begin position="570"/>
        <end position="593"/>
    </location>
</feature>
<evidence type="ECO:0000313" key="6">
    <source>
        <dbReference type="EMBL" id="KAK2185404.1"/>
    </source>
</evidence>
<dbReference type="AlphaFoldDB" id="A0AAD9UDJ3"/>
<dbReference type="PROSITE" id="PS51450">
    <property type="entry name" value="LRR"/>
    <property type="match status" value="1"/>
</dbReference>
<dbReference type="Pfam" id="PF13306">
    <property type="entry name" value="LRR_5"/>
    <property type="match status" value="2"/>
</dbReference>
<evidence type="ECO:0000256" key="5">
    <source>
        <dbReference type="SAM" id="SignalP"/>
    </source>
</evidence>